<gene>
    <name evidence="5" type="ORF">BJG266_LOCUS41476</name>
    <name evidence="6" type="ORF">QVE165_LOCUS58338</name>
</gene>
<dbReference type="GO" id="GO:0016020">
    <property type="term" value="C:membrane"/>
    <property type="evidence" value="ECO:0007669"/>
    <property type="project" value="InterPro"/>
</dbReference>
<protein>
    <recommendedName>
        <fullName evidence="4">MAM domain-containing protein</fullName>
    </recommendedName>
</protein>
<feature type="compositionally biased region" description="Polar residues" evidence="1">
    <location>
        <begin position="342"/>
        <end position="351"/>
    </location>
</feature>
<keyword evidence="7" id="KW-1185">Reference proteome</keyword>
<dbReference type="AlphaFoldDB" id="A0A816DLE5"/>
<evidence type="ECO:0000256" key="1">
    <source>
        <dbReference type="SAM" id="MobiDB-lite"/>
    </source>
</evidence>
<dbReference type="Gene3D" id="2.60.120.200">
    <property type="match status" value="1"/>
</dbReference>
<dbReference type="EMBL" id="CAJNOM010002646">
    <property type="protein sequence ID" value="CAF1635521.1"/>
    <property type="molecule type" value="Genomic_DNA"/>
</dbReference>
<dbReference type="SUPFAM" id="SSF49899">
    <property type="entry name" value="Concanavalin A-like lectins/glucanases"/>
    <property type="match status" value="1"/>
</dbReference>
<feature type="transmembrane region" description="Helical" evidence="2">
    <location>
        <begin position="295"/>
        <end position="319"/>
    </location>
</feature>
<evidence type="ECO:0000313" key="6">
    <source>
        <dbReference type="EMBL" id="CAF1635521.1"/>
    </source>
</evidence>
<feature type="compositionally biased region" description="Low complexity" evidence="1">
    <location>
        <begin position="330"/>
        <end position="341"/>
    </location>
</feature>
<feature type="region of interest" description="Disordered" evidence="1">
    <location>
        <begin position="254"/>
        <end position="285"/>
    </location>
</feature>
<evidence type="ECO:0000313" key="5">
    <source>
        <dbReference type="EMBL" id="CAF1470121.1"/>
    </source>
</evidence>
<proteinExistence type="predicted"/>
<sequence length="351" mass="38601">MTKLIYIFIWKLFLISVIQSQKFLECKFDDGERPCRLNPVGLSTPELTLTSTITLDNPSIDPIMPLSDVTSIITPTMGNNLLCQLPYKLDGSSKDIYFCSKLESSSNVSSCFTGDSSEQECLSGQYVMAQPSAGENLTYFIEVLGTSGSSCLSFYYYITRPNVGQIVIWCTDIVGNIVHQFGKTSNVSYNGWHRTEFSFSPNITNYQLYFDLQRFESTDGFVFIALDEIKVTGDRCESDIIESTTISTHTIPTMDQTSTTTEEGITSSSISTSSTTTTTKYPVVTPPNKPNSLPLILGLSLGIGIPVLLLIVGGFIYYLKVRPSLTAVRSSGNTDTSDSTNIAMQPTNTKK</sequence>
<dbReference type="InterPro" id="IPR000998">
    <property type="entry name" value="MAM_dom"/>
</dbReference>
<feature type="chain" id="PRO_5035609271" description="MAM domain-containing protein" evidence="3">
    <location>
        <begin position="21"/>
        <end position="351"/>
    </location>
</feature>
<evidence type="ECO:0000256" key="3">
    <source>
        <dbReference type="SAM" id="SignalP"/>
    </source>
</evidence>
<dbReference type="EMBL" id="CAJNOI010002330">
    <property type="protein sequence ID" value="CAF1470121.1"/>
    <property type="molecule type" value="Genomic_DNA"/>
</dbReference>
<keyword evidence="2" id="KW-0472">Membrane</keyword>
<dbReference type="PROSITE" id="PS50060">
    <property type="entry name" value="MAM_2"/>
    <property type="match status" value="1"/>
</dbReference>
<evidence type="ECO:0000259" key="4">
    <source>
        <dbReference type="PROSITE" id="PS50060"/>
    </source>
</evidence>
<dbReference type="Pfam" id="PF00629">
    <property type="entry name" value="MAM"/>
    <property type="match status" value="1"/>
</dbReference>
<reference evidence="6" key="1">
    <citation type="submission" date="2021-02" db="EMBL/GenBank/DDBJ databases">
        <authorList>
            <person name="Nowell W R."/>
        </authorList>
    </citation>
    <scope>NUCLEOTIDE SEQUENCE</scope>
</reference>
<accession>A0A816DLE5</accession>
<organism evidence="6 7">
    <name type="scientific">Adineta steineri</name>
    <dbReference type="NCBI Taxonomy" id="433720"/>
    <lineage>
        <taxon>Eukaryota</taxon>
        <taxon>Metazoa</taxon>
        <taxon>Spiralia</taxon>
        <taxon>Gnathifera</taxon>
        <taxon>Rotifera</taxon>
        <taxon>Eurotatoria</taxon>
        <taxon>Bdelloidea</taxon>
        <taxon>Adinetida</taxon>
        <taxon>Adinetidae</taxon>
        <taxon>Adineta</taxon>
    </lineage>
</organism>
<keyword evidence="3" id="KW-0732">Signal</keyword>
<dbReference type="InterPro" id="IPR013320">
    <property type="entry name" value="ConA-like_dom_sf"/>
</dbReference>
<name>A0A816DLE5_9BILA</name>
<feature type="compositionally biased region" description="Low complexity" evidence="1">
    <location>
        <begin position="254"/>
        <end position="279"/>
    </location>
</feature>
<dbReference type="Proteomes" id="UP000663877">
    <property type="component" value="Unassembled WGS sequence"/>
</dbReference>
<dbReference type="Proteomes" id="UP000663832">
    <property type="component" value="Unassembled WGS sequence"/>
</dbReference>
<keyword evidence="2" id="KW-0812">Transmembrane</keyword>
<feature type="domain" description="MAM" evidence="4">
    <location>
        <begin position="146"/>
        <end position="238"/>
    </location>
</feature>
<evidence type="ECO:0000313" key="7">
    <source>
        <dbReference type="Proteomes" id="UP000663832"/>
    </source>
</evidence>
<dbReference type="OrthoDB" id="10057674at2759"/>
<keyword evidence="2" id="KW-1133">Transmembrane helix</keyword>
<comment type="caution">
    <text evidence="6">The sequence shown here is derived from an EMBL/GenBank/DDBJ whole genome shotgun (WGS) entry which is preliminary data.</text>
</comment>
<feature type="signal peptide" evidence="3">
    <location>
        <begin position="1"/>
        <end position="20"/>
    </location>
</feature>
<feature type="region of interest" description="Disordered" evidence="1">
    <location>
        <begin position="328"/>
        <end position="351"/>
    </location>
</feature>
<evidence type="ECO:0000256" key="2">
    <source>
        <dbReference type="SAM" id="Phobius"/>
    </source>
</evidence>